<dbReference type="AlphaFoldDB" id="A0A919BFZ5"/>
<feature type="transmembrane region" description="Helical" evidence="2">
    <location>
        <begin position="63"/>
        <end position="80"/>
    </location>
</feature>
<keyword evidence="2" id="KW-0472">Membrane</keyword>
<dbReference type="RefSeq" id="WP_189769177.1">
    <property type="nucleotide sequence ID" value="NZ_BNCK01000003.1"/>
</dbReference>
<name>A0A919BFZ5_9GAMM</name>
<gene>
    <name evidence="3" type="ORF">GCM10017161_16820</name>
</gene>
<reference evidence="3" key="1">
    <citation type="journal article" date="2014" name="Int. J. Syst. Evol. Microbiol.">
        <title>Complete genome sequence of Corynebacterium casei LMG S-19264T (=DSM 44701T), isolated from a smear-ripened cheese.</title>
        <authorList>
            <consortium name="US DOE Joint Genome Institute (JGI-PGF)"/>
            <person name="Walter F."/>
            <person name="Albersmeier A."/>
            <person name="Kalinowski J."/>
            <person name="Ruckert C."/>
        </authorList>
    </citation>
    <scope>NUCLEOTIDE SEQUENCE</scope>
    <source>
        <strain evidence="3">KCTC 42731</strain>
    </source>
</reference>
<evidence type="ECO:0000313" key="3">
    <source>
        <dbReference type="EMBL" id="GHF89602.1"/>
    </source>
</evidence>
<keyword evidence="1" id="KW-0175">Coiled coil</keyword>
<dbReference type="Proteomes" id="UP000623842">
    <property type="component" value="Unassembled WGS sequence"/>
</dbReference>
<keyword evidence="4" id="KW-1185">Reference proteome</keyword>
<dbReference type="EMBL" id="BNCK01000003">
    <property type="protein sequence ID" value="GHF89602.1"/>
    <property type="molecule type" value="Genomic_DNA"/>
</dbReference>
<accession>A0A919BFZ5</accession>
<evidence type="ECO:0000313" key="4">
    <source>
        <dbReference type="Proteomes" id="UP000623842"/>
    </source>
</evidence>
<feature type="transmembrane region" description="Helical" evidence="2">
    <location>
        <begin position="21"/>
        <end position="43"/>
    </location>
</feature>
<protein>
    <submittedName>
        <fullName evidence="3">Uncharacterized protein</fullName>
    </submittedName>
</protein>
<organism evidence="3 4">
    <name type="scientific">Thalassotalea marina</name>
    <dbReference type="NCBI Taxonomy" id="1673741"/>
    <lineage>
        <taxon>Bacteria</taxon>
        <taxon>Pseudomonadati</taxon>
        <taxon>Pseudomonadota</taxon>
        <taxon>Gammaproteobacteria</taxon>
        <taxon>Alteromonadales</taxon>
        <taxon>Colwelliaceae</taxon>
        <taxon>Thalassotalea</taxon>
    </lineage>
</organism>
<reference evidence="3" key="2">
    <citation type="submission" date="2020-09" db="EMBL/GenBank/DDBJ databases">
        <authorList>
            <person name="Sun Q."/>
            <person name="Kim S."/>
        </authorList>
    </citation>
    <scope>NUCLEOTIDE SEQUENCE</scope>
    <source>
        <strain evidence="3">KCTC 42731</strain>
    </source>
</reference>
<proteinExistence type="predicted"/>
<feature type="coiled-coil region" evidence="1">
    <location>
        <begin position="108"/>
        <end position="173"/>
    </location>
</feature>
<sequence>MNKLLKSFLYVAENPKNITSFIWLYVLISILWHNQFLLTFATTQGGFTTRLNSGLDALGSFEYLWVLSLTLLFFTLKLVFNYTVKVSRDRINLEEQKKKTTLVDVDTSNDMQQLISVLQDLKEQLKQAQENEKLAKLSAKEVVAHLHTTQQKLDEVSADFEIVNQENIKLREQLKTYHSFEQTQ</sequence>
<keyword evidence="2" id="KW-1133">Transmembrane helix</keyword>
<comment type="caution">
    <text evidence="3">The sequence shown here is derived from an EMBL/GenBank/DDBJ whole genome shotgun (WGS) entry which is preliminary data.</text>
</comment>
<evidence type="ECO:0000256" key="2">
    <source>
        <dbReference type="SAM" id="Phobius"/>
    </source>
</evidence>
<keyword evidence="2" id="KW-0812">Transmembrane</keyword>
<evidence type="ECO:0000256" key="1">
    <source>
        <dbReference type="SAM" id="Coils"/>
    </source>
</evidence>